<proteinExistence type="predicted"/>
<protein>
    <submittedName>
        <fullName evidence="2">Uncharacterized protein</fullName>
    </submittedName>
</protein>
<evidence type="ECO:0000313" key="1">
    <source>
        <dbReference type="Proteomes" id="UP000887565"/>
    </source>
</evidence>
<name>A0A915IR80_ROMCU</name>
<dbReference type="AlphaFoldDB" id="A0A915IR80"/>
<reference evidence="2" key="1">
    <citation type="submission" date="2022-11" db="UniProtKB">
        <authorList>
            <consortium name="WormBaseParasite"/>
        </authorList>
    </citation>
    <scope>IDENTIFICATION</scope>
</reference>
<sequence length="121" mass="13219">MLSLPTQWPASPSHRHGVVCWCAPVYWCRRSDNASCGVAELTVSLIATCVGRSHPMHHPKSAQTTPTTPSAPLCETKDPFGHPSDGLYTVICDQNQSINSRNTVRCFDLLCDDGNHDGEKV</sequence>
<dbReference type="WBParaSite" id="nRc.2.0.1.t16708-RA">
    <property type="protein sequence ID" value="nRc.2.0.1.t16708-RA"/>
    <property type="gene ID" value="nRc.2.0.1.g16708"/>
</dbReference>
<accession>A0A915IR80</accession>
<evidence type="ECO:0000313" key="2">
    <source>
        <dbReference type="WBParaSite" id="nRc.2.0.1.t16708-RA"/>
    </source>
</evidence>
<dbReference type="Proteomes" id="UP000887565">
    <property type="component" value="Unplaced"/>
</dbReference>
<organism evidence="1 2">
    <name type="scientific">Romanomermis culicivorax</name>
    <name type="common">Nematode worm</name>
    <dbReference type="NCBI Taxonomy" id="13658"/>
    <lineage>
        <taxon>Eukaryota</taxon>
        <taxon>Metazoa</taxon>
        <taxon>Ecdysozoa</taxon>
        <taxon>Nematoda</taxon>
        <taxon>Enoplea</taxon>
        <taxon>Dorylaimia</taxon>
        <taxon>Mermithida</taxon>
        <taxon>Mermithoidea</taxon>
        <taxon>Mermithidae</taxon>
        <taxon>Romanomermis</taxon>
    </lineage>
</organism>
<keyword evidence="1" id="KW-1185">Reference proteome</keyword>